<feature type="region of interest" description="Disordered" evidence="1">
    <location>
        <begin position="1"/>
        <end position="99"/>
    </location>
</feature>
<sequence length="99" mass="10907">MARRHRKGAELEVAPARRRCSKIRQSWQSGSGSASGDKGHRGFLRRDRRRGHGWPIDLGRVAPTLTEPGKSLPRRHCAHATTGSKSGGSDVFSGLPQRR</sequence>
<proteinExistence type="predicted"/>
<evidence type="ECO:0000313" key="3">
    <source>
        <dbReference type="Proteomes" id="UP001140949"/>
    </source>
</evidence>
<organism evidence="2 3">
    <name type="scientific">Iris pallida</name>
    <name type="common">Sweet iris</name>
    <dbReference type="NCBI Taxonomy" id="29817"/>
    <lineage>
        <taxon>Eukaryota</taxon>
        <taxon>Viridiplantae</taxon>
        <taxon>Streptophyta</taxon>
        <taxon>Embryophyta</taxon>
        <taxon>Tracheophyta</taxon>
        <taxon>Spermatophyta</taxon>
        <taxon>Magnoliopsida</taxon>
        <taxon>Liliopsida</taxon>
        <taxon>Asparagales</taxon>
        <taxon>Iridaceae</taxon>
        <taxon>Iridoideae</taxon>
        <taxon>Irideae</taxon>
        <taxon>Iris</taxon>
    </lineage>
</organism>
<reference evidence="2" key="1">
    <citation type="journal article" date="2023" name="GigaByte">
        <title>Genome assembly of the bearded iris, Iris pallida Lam.</title>
        <authorList>
            <person name="Bruccoleri R.E."/>
            <person name="Oakeley E.J."/>
            <person name="Faust A.M.E."/>
            <person name="Altorfer M."/>
            <person name="Dessus-Babus S."/>
            <person name="Burckhardt D."/>
            <person name="Oertli M."/>
            <person name="Naumann U."/>
            <person name="Petersen F."/>
            <person name="Wong J."/>
        </authorList>
    </citation>
    <scope>NUCLEOTIDE SEQUENCE</scope>
    <source>
        <strain evidence="2">GSM-AAB239-AS_SAM_17_03QT</strain>
    </source>
</reference>
<dbReference type="EMBL" id="JANAVB010010727">
    <property type="protein sequence ID" value="KAJ6838486.1"/>
    <property type="molecule type" value="Genomic_DNA"/>
</dbReference>
<evidence type="ECO:0000313" key="2">
    <source>
        <dbReference type="EMBL" id="KAJ6838486.1"/>
    </source>
</evidence>
<dbReference type="Proteomes" id="UP001140949">
    <property type="component" value="Unassembled WGS sequence"/>
</dbReference>
<comment type="caution">
    <text evidence="2">The sequence shown here is derived from an EMBL/GenBank/DDBJ whole genome shotgun (WGS) entry which is preliminary data.</text>
</comment>
<evidence type="ECO:0000256" key="1">
    <source>
        <dbReference type="SAM" id="MobiDB-lite"/>
    </source>
</evidence>
<name>A0AAX6HBV2_IRIPA</name>
<reference evidence="2" key="2">
    <citation type="submission" date="2023-04" db="EMBL/GenBank/DDBJ databases">
        <authorList>
            <person name="Bruccoleri R.E."/>
            <person name="Oakeley E.J."/>
            <person name="Faust A.-M."/>
            <person name="Dessus-Babus S."/>
            <person name="Altorfer M."/>
            <person name="Burckhardt D."/>
            <person name="Oertli M."/>
            <person name="Naumann U."/>
            <person name="Petersen F."/>
            <person name="Wong J."/>
        </authorList>
    </citation>
    <scope>NUCLEOTIDE SEQUENCE</scope>
    <source>
        <strain evidence="2">GSM-AAB239-AS_SAM_17_03QT</strain>
        <tissue evidence="2">Leaf</tissue>
    </source>
</reference>
<gene>
    <name evidence="2" type="ORF">M6B38_320275</name>
</gene>
<accession>A0AAX6HBV2</accession>
<protein>
    <submittedName>
        <fullName evidence="2">Formin-like protein 6</fullName>
    </submittedName>
</protein>
<keyword evidence="3" id="KW-1185">Reference proteome</keyword>
<feature type="compositionally biased region" description="Basic residues" evidence="1">
    <location>
        <begin position="41"/>
        <end position="52"/>
    </location>
</feature>
<dbReference type="AlphaFoldDB" id="A0AAX6HBV2"/>